<gene>
    <name evidence="4" type="ORF">BIY22_00895</name>
</gene>
<organism evidence="4 5">
    <name type="scientific">Vibrio panuliri</name>
    <dbReference type="NCBI Taxonomy" id="1381081"/>
    <lineage>
        <taxon>Bacteria</taxon>
        <taxon>Pseudomonadati</taxon>
        <taxon>Pseudomonadota</taxon>
        <taxon>Gammaproteobacteria</taxon>
        <taxon>Vibrionales</taxon>
        <taxon>Vibrionaceae</taxon>
        <taxon>Vibrio</taxon>
    </lineage>
</organism>
<dbReference type="PANTHER" id="PTHR32305:SF11">
    <property type="entry name" value="TYPE VI SECRETION SYSTEM SPIKE PROTEIN VGRG3"/>
    <property type="match status" value="1"/>
</dbReference>
<dbReference type="NCBIfam" id="TIGR01646">
    <property type="entry name" value="vgr_GE"/>
    <property type="match status" value="1"/>
</dbReference>
<feature type="domain" description="Gp5/Type VI secretion system Vgr C-terminal trimerisation" evidence="3">
    <location>
        <begin position="477"/>
        <end position="581"/>
    </location>
</feature>
<dbReference type="InterPro" id="IPR054030">
    <property type="entry name" value="Gp5_Vgr_C"/>
</dbReference>
<name>A0A1Q9HQD8_9VIBR</name>
<sequence length="695" mass="77251">MAKLTFTLTVEGLPQDTFVVTGYQGKESVSQSMFEQTLPCYGFRYHIDLGSRQQGISAQQVVDHSAMLTIKVNGDPVQYVHGVVRQFSQGEIGHHHTLYSLTLVPALERLSLRQNSRIFQQKTVPEIIAILLQEMGIEDFSFAMTGTSAMREFCVQYRETDLAFVHRLSAEEGLSYYIEQTDVKHSVVFVDDTSLVTKFSEPIIHNSLSGGVTDQPYISKFSITHQVEPSRLEMKDYSFKKPSYGFVQQQIGSDLSSQHDQYEHYDYPGRYKEDGTGKTFSQYRLEYLRRESHVAEGKSNHVALQAGVKFDLIENLDTDANRDWFVVEVIHYGSQPQALEEEGTHGATTYHNQFKVIPANLNWRSQPQPKPRVDGPMIALVVGPEGEEIYCDEHGRVKLHFPWDRYSAGNEQSSCWVRVSQGWAGGQYGFMAIPRIGHEVIVEFLNGDPDQPIVTGRTYHATNTPPYPLPDHKTKTVLRSETHQGEGFNELSFEDQSESEKVYLHAQKDFDADILNDHTTHIKHDKHLLVENDRFTQIEHNQHLVVEGESRSKVTQDNTVVVEGSLHQKTANLESLDAGMEVHLQSGAKVVIEAGGEQTFKVGGNFVKVDASGVTITGANINLNSGGGAGSGSGFGGKIAALPNGVESPPPPLSVTPNFADAILRSAQIGMYIVPICGQQADGSCSLGEECRCKK</sequence>
<dbReference type="InterPro" id="IPR006533">
    <property type="entry name" value="T6SS_Vgr_RhsGE"/>
</dbReference>
<dbReference type="Gene3D" id="2.40.50.230">
    <property type="entry name" value="Gp5 N-terminal domain"/>
    <property type="match status" value="1"/>
</dbReference>
<dbReference type="SUPFAM" id="SSF69255">
    <property type="entry name" value="gp5 N-terminal domain-like"/>
    <property type="match status" value="1"/>
</dbReference>
<dbReference type="EMBL" id="MJMJ01000001">
    <property type="protein sequence ID" value="OLQ93081.1"/>
    <property type="molecule type" value="Genomic_DNA"/>
</dbReference>
<evidence type="ECO:0000259" key="3">
    <source>
        <dbReference type="Pfam" id="PF22178"/>
    </source>
</evidence>
<dbReference type="STRING" id="1381081.BIY22_00895"/>
<comment type="caution">
    <text evidence="4">The sequence shown here is derived from an EMBL/GenBank/DDBJ whole genome shotgun (WGS) entry which is preliminary data.</text>
</comment>
<dbReference type="PANTHER" id="PTHR32305">
    <property type="match status" value="1"/>
</dbReference>
<evidence type="ECO:0000313" key="5">
    <source>
        <dbReference type="Proteomes" id="UP000186313"/>
    </source>
</evidence>
<proteinExistence type="inferred from homology"/>
<dbReference type="SUPFAM" id="SSF69279">
    <property type="entry name" value="Phage tail proteins"/>
    <property type="match status" value="2"/>
</dbReference>
<evidence type="ECO:0000259" key="2">
    <source>
        <dbReference type="Pfam" id="PF04717"/>
    </source>
</evidence>
<dbReference type="Pfam" id="PF22178">
    <property type="entry name" value="Gp5_trimer_C"/>
    <property type="match status" value="1"/>
</dbReference>
<dbReference type="Gene3D" id="2.30.110.50">
    <property type="match status" value="1"/>
</dbReference>
<feature type="domain" description="Gp5/Type VI secretion system Vgr protein OB-fold" evidence="2">
    <location>
        <begin position="393"/>
        <end position="459"/>
    </location>
</feature>
<dbReference type="InterPro" id="IPR006531">
    <property type="entry name" value="Gp5/Vgr_OB"/>
</dbReference>
<protein>
    <submittedName>
        <fullName evidence="4">Type IV secretion protein Rhs</fullName>
    </submittedName>
</protein>
<comment type="similarity">
    <text evidence="1">Belongs to the VgrG protein family.</text>
</comment>
<dbReference type="InterPro" id="IPR037026">
    <property type="entry name" value="Vgr_OB-fold_dom_sf"/>
</dbReference>
<evidence type="ECO:0000313" key="4">
    <source>
        <dbReference type="EMBL" id="OLQ93081.1"/>
    </source>
</evidence>
<dbReference type="Pfam" id="PF04717">
    <property type="entry name" value="Phage_base_V"/>
    <property type="match status" value="1"/>
</dbReference>
<dbReference type="Gene3D" id="4.10.220.110">
    <property type="match status" value="1"/>
</dbReference>
<dbReference type="InterPro" id="IPR017847">
    <property type="entry name" value="T6SS_RhsGE_Vgr_subset"/>
</dbReference>
<dbReference type="SUPFAM" id="SSF69349">
    <property type="entry name" value="Phage fibre proteins"/>
    <property type="match status" value="1"/>
</dbReference>
<dbReference type="Gene3D" id="3.55.50.10">
    <property type="entry name" value="Baseplate protein-like domains"/>
    <property type="match status" value="1"/>
</dbReference>
<dbReference type="OrthoDB" id="9762420at2"/>
<dbReference type="RefSeq" id="WP_075705720.1">
    <property type="nucleotide sequence ID" value="NZ_MJMJ01000001.1"/>
</dbReference>
<dbReference type="NCBIfam" id="TIGR03361">
    <property type="entry name" value="VI_Rhs_Vgr"/>
    <property type="match status" value="1"/>
</dbReference>
<dbReference type="Pfam" id="PF05954">
    <property type="entry name" value="Phage_GPD"/>
    <property type="match status" value="1"/>
</dbReference>
<evidence type="ECO:0000256" key="1">
    <source>
        <dbReference type="ARBA" id="ARBA00005558"/>
    </source>
</evidence>
<reference evidence="4 5" key="1">
    <citation type="submission" date="2016-09" db="EMBL/GenBank/DDBJ databases">
        <title>Genomic Taxonomy of the Vibrionaceae.</title>
        <authorList>
            <person name="Gonzalez-Castillo A."/>
            <person name="Gomez-Gil B."/>
            <person name="Enciso-Ibarra K."/>
        </authorList>
    </citation>
    <scope>NUCLEOTIDE SEQUENCE [LARGE SCALE GENOMIC DNA]</scope>
    <source>
        <strain evidence="4 5">CAIM 703</strain>
    </source>
</reference>
<dbReference type="InterPro" id="IPR050708">
    <property type="entry name" value="T6SS_VgrG/RHS"/>
</dbReference>
<dbReference type="Proteomes" id="UP000186313">
    <property type="component" value="Unassembled WGS sequence"/>
</dbReference>
<accession>A0A1Q9HQD8</accession>
<dbReference type="AlphaFoldDB" id="A0A1Q9HQD8"/>